<dbReference type="SUPFAM" id="SSF110857">
    <property type="entry name" value="Gamma-glutamyl cyclotransferase-like"/>
    <property type="match status" value="1"/>
</dbReference>
<dbReference type="InterPro" id="IPR017939">
    <property type="entry name" value="G-Glutamylcylcotransferase"/>
</dbReference>
<name>A0A1C3XLC7_9BRAD</name>
<feature type="region of interest" description="Disordered" evidence="4">
    <location>
        <begin position="1"/>
        <end position="34"/>
    </location>
</feature>
<evidence type="ECO:0000256" key="2">
    <source>
        <dbReference type="PIRSR" id="PIRSR617939-1"/>
    </source>
</evidence>
<dbReference type="GO" id="GO:0016740">
    <property type="term" value="F:transferase activity"/>
    <property type="evidence" value="ECO:0007669"/>
    <property type="project" value="UniProtKB-KW"/>
</dbReference>
<feature type="domain" description="Gamma-glutamylcyclotransferase AIG2-like" evidence="5">
    <location>
        <begin position="35"/>
        <end position="124"/>
    </location>
</feature>
<dbReference type="InterPro" id="IPR013024">
    <property type="entry name" value="GGCT-like"/>
</dbReference>
<proteinExistence type="predicted"/>
<keyword evidence="1" id="KW-0456">Lyase</keyword>
<keyword evidence="6" id="KW-0808">Transferase</keyword>
<protein>
    <submittedName>
        <fullName evidence="6">Gamma-glutamyl cyclotransferase, AIG2-like</fullName>
    </submittedName>
</protein>
<feature type="binding site" evidence="3">
    <location>
        <begin position="32"/>
        <end position="37"/>
    </location>
    <ligand>
        <name>substrate</name>
    </ligand>
</feature>
<evidence type="ECO:0000256" key="4">
    <source>
        <dbReference type="SAM" id="MobiDB-lite"/>
    </source>
</evidence>
<dbReference type="PANTHER" id="PTHR12935:SF0">
    <property type="entry name" value="GAMMA-GLUTAMYLCYCLOTRANSFERASE"/>
    <property type="match status" value="1"/>
</dbReference>
<dbReference type="EMBL" id="FMAE01000048">
    <property type="protein sequence ID" value="SCB53063.1"/>
    <property type="molecule type" value="Genomic_DNA"/>
</dbReference>
<dbReference type="InterPro" id="IPR009288">
    <property type="entry name" value="AIG2-like_dom"/>
</dbReference>
<reference evidence="6 7" key="1">
    <citation type="submission" date="2016-08" db="EMBL/GenBank/DDBJ databases">
        <authorList>
            <person name="Seilhamer J.J."/>
        </authorList>
    </citation>
    <scope>NUCLEOTIDE SEQUENCE [LARGE SCALE GENOMIC DNA]</scope>
    <source>
        <strain evidence="6 7">CCBAU 10071</strain>
    </source>
</reference>
<evidence type="ECO:0000313" key="6">
    <source>
        <dbReference type="EMBL" id="SCB53063.1"/>
    </source>
</evidence>
<dbReference type="Pfam" id="PF06094">
    <property type="entry name" value="GGACT"/>
    <property type="match status" value="1"/>
</dbReference>
<dbReference type="PANTHER" id="PTHR12935">
    <property type="entry name" value="GAMMA-GLUTAMYLCYCLOTRANSFERASE"/>
    <property type="match status" value="1"/>
</dbReference>
<dbReference type="Proteomes" id="UP000183174">
    <property type="component" value="Unassembled WGS sequence"/>
</dbReference>
<evidence type="ECO:0000256" key="3">
    <source>
        <dbReference type="PIRSR" id="PIRSR617939-2"/>
    </source>
</evidence>
<dbReference type="AlphaFoldDB" id="A0A1C3XLC7"/>
<organism evidence="6 7">
    <name type="scientific">Bradyrhizobium yuanmingense</name>
    <dbReference type="NCBI Taxonomy" id="108015"/>
    <lineage>
        <taxon>Bacteria</taxon>
        <taxon>Pseudomonadati</taxon>
        <taxon>Pseudomonadota</taxon>
        <taxon>Alphaproteobacteria</taxon>
        <taxon>Hyphomicrobiales</taxon>
        <taxon>Nitrobacteraceae</taxon>
        <taxon>Bradyrhizobium</taxon>
    </lineage>
</organism>
<dbReference type="CDD" id="cd06661">
    <property type="entry name" value="GGCT_like"/>
    <property type="match status" value="1"/>
</dbReference>
<evidence type="ECO:0000259" key="5">
    <source>
        <dbReference type="Pfam" id="PF06094"/>
    </source>
</evidence>
<gene>
    <name evidence="6" type="ORF">GA0061099_10482</name>
</gene>
<feature type="active site" description="Proton acceptor" evidence="2">
    <location>
        <position position="107"/>
    </location>
</feature>
<dbReference type="InterPro" id="IPR036568">
    <property type="entry name" value="GGCT-like_sf"/>
</dbReference>
<evidence type="ECO:0000256" key="1">
    <source>
        <dbReference type="ARBA" id="ARBA00023239"/>
    </source>
</evidence>
<evidence type="ECO:0000313" key="7">
    <source>
        <dbReference type="Proteomes" id="UP000183174"/>
    </source>
</evidence>
<accession>A0A1C3XLC7</accession>
<dbReference type="GO" id="GO:0003839">
    <property type="term" value="F:gamma-glutamylcyclotransferase activity"/>
    <property type="evidence" value="ECO:0007669"/>
    <property type="project" value="InterPro"/>
</dbReference>
<dbReference type="Gene3D" id="3.10.490.10">
    <property type="entry name" value="Gamma-glutamyl cyclotransferase-like"/>
    <property type="match status" value="1"/>
</dbReference>
<sequence length="129" mass="14070">MTVPLRTIVRPGDPPIEPLKKAKTGPPEPGVYLPYGSNMSTARLRKRMPSCKPLGIATLPGHALRFHKRSRDLSGKCNAFASGNNNTVIGVLFSFDPAERAKLDEAEGVGAGYEHEMVTVINEQGRCRR</sequence>